<keyword evidence="2" id="KW-1185">Reference proteome</keyword>
<organism evidence="1 2">
    <name type="scientific">Cetraspora pellucida</name>
    <dbReference type="NCBI Taxonomy" id="1433469"/>
    <lineage>
        <taxon>Eukaryota</taxon>
        <taxon>Fungi</taxon>
        <taxon>Fungi incertae sedis</taxon>
        <taxon>Mucoromycota</taxon>
        <taxon>Glomeromycotina</taxon>
        <taxon>Glomeromycetes</taxon>
        <taxon>Diversisporales</taxon>
        <taxon>Gigasporaceae</taxon>
        <taxon>Cetraspora</taxon>
    </lineage>
</organism>
<dbReference type="EMBL" id="CAJVQA010003922">
    <property type="protein sequence ID" value="CAG8586970.1"/>
    <property type="molecule type" value="Genomic_DNA"/>
</dbReference>
<sequence>MLVSSAHVGVFRIIKELQKEQNQIELNIEAILRSMLRPAQRRQTIEHEQCIQSIFNDHNNRTLMEFLHGIAHNISLITLMLAFKLQEFTGSGL</sequence>
<protein>
    <submittedName>
        <fullName evidence="1">16456_t:CDS:1</fullName>
    </submittedName>
</protein>
<reference evidence="1" key="1">
    <citation type="submission" date="2021-06" db="EMBL/GenBank/DDBJ databases">
        <authorList>
            <person name="Kallberg Y."/>
            <person name="Tangrot J."/>
            <person name="Rosling A."/>
        </authorList>
    </citation>
    <scope>NUCLEOTIDE SEQUENCE</scope>
    <source>
        <strain evidence="1">FL966</strain>
    </source>
</reference>
<dbReference type="Proteomes" id="UP000789759">
    <property type="component" value="Unassembled WGS sequence"/>
</dbReference>
<evidence type="ECO:0000313" key="1">
    <source>
        <dbReference type="EMBL" id="CAG8586970.1"/>
    </source>
</evidence>
<comment type="caution">
    <text evidence="1">The sequence shown here is derived from an EMBL/GenBank/DDBJ whole genome shotgun (WGS) entry which is preliminary data.</text>
</comment>
<proteinExistence type="predicted"/>
<dbReference type="OrthoDB" id="2407903at2759"/>
<accession>A0A9N9C422</accession>
<name>A0A9N9C422_9GLOM</name>
<gene>
    <name evidence="1" type="ORF">CPELLU_LOCUS6359</name>
</gene>
<evidence type="ECO:0000313" key="2">
    <source>
        <dbReference type="Proteomes" id="UP000789759"/>
    </source>
</evidence>
<dbReference type="AlphaFoldDB" id="A0A9N9C422"/>